<feature type="chain" id="PRO_5034209534" description="Extracellular membrane protein CFEM domain-containing protein" evidence="2">
    <location>
        <begin position="23"/>
        <end position="198"/>
    </location>
</feature>
<dbReference type="Proteomes" id="UP000622797">
    <property type="component" value="Unassembled WGS sequence"/>
</dbReference>
<gene>
    <name evidence="3" type="ORF">FSARC_3924</name>
</gene>
<dbReference type="OrthoDB" id="5089079at2759"/>
<accession>A0A8H4U2S4</accession>
<name>A0A8H4U2S4_9HYPO</name>
<keyword evidence="4" id="KW-1185">Reference proteome</keyword>
<reference evidence="3" key="2">
    <citation type="submission" date="2020-05" db="EMBL/GenBank/DDBJ databases">
        <authorList>
            <person name="Kim H.-S."/>
            <person name="Proctor R.H."/>
            <person name="Brown D.W."/>
        </authorList>
    </citation>
    <scope>NUCLEOTIDE SEQUENCE</scope>
    <source>
        <strain evidence="3">NRRL 20472</strain>
    </source>
</reference>
<comment type="caution">
    <text evidence="3">The sequence shown here is derived from an EMBL/GenBank/DDBJ whole genome shotgun (WGS) entry which is preliminary data.</text>
</comment>
<proteinExistence type="predicted"/>
<reference evidence="3" key="1">
    <citation type="journal article" date="2020" name="BMC Genomics">
        <title>Correction to: Identification and distribution of gene clusters required for synthesis of sphingolipid metabolism inhibitors in diverse species of the filamentous fungus Fusarium.</title>
        <authorList>
            <person name="Kim H.S."/>
            <person name="Lohmar J.M."/>
            <person name="Busman M."/>
            <person name="Brown D.W."/>
            <person name="Naumann T.A."/>
            <person name="Divon H.H."/>
            <person name="Lysoe E."/>
            <person name="Uhlig S."/>
            <person name="Proctor R.H."/>
        </authorList>
    </citation>
    <scope>NUCLEOTIDE SEQUENCE</scope>
    <source>
        <strain evidence="3">NRRL 20472</strain>
    </source>
</reference>
<dbReference type="EMBL" id="JABEXW010000188">
    <property type="protein sequence ID" value="KAF4968741.1"/>
    <property type="molecule type" value="Genomic_DNA"/>
</dbReference>
<evidence type="ECO:0000313" key="4">
    <source>
        <dbReference type="Proteomes" id="UP000622797"/>
    </source>
</evidence>
<feature type="region of interest" description="Disordered" evidence="1">
    <location>
        <begin position="104"/>
        <end position="174"/>
    </location>
</feature>
<keyword evidence="2" id="KW-0732">Signal</keyword>
<feature type="compositionally biased region" description="Low complexity" evidence="1">
    <location>
        <begin position="107"/>
        <end position="121"/>
    </location>
</feature>
<evidence type="ECO:0000256" key="1">
    <source>
        <dbReference type="SAM" id="MobiDB-lite"/>
    </source>
</evidence>
<evidence type="ECO:0000256" key="2">
    <source>
        <dbReference type="SAM" id="SignalP"/>
    </source>
</evidence>
<feature type="signal peptide" evidence="2">
    <location>
        <begin position="1"/>
        <end position="22"/>
    </location>
</feature>
<organism evidence="3 4">
    <name type="scientific">Fusarium sarcochroum</name>
    <dbReference type="NCBI Taxonomy" id="1208366"/>
    <lineage>
        <taxon>Eukaryota</taxon>
        <taxon>Fungi</taxon>
        <taxon>Dikarya</taxon>
        <taxon>Ascomycota</taxon>
        <taxon>Pezizomycotina</taxon>
        <taxon>Sordariomycetes</taxon>
        <taxon>Hypocreomycetidae</taxon>
        <taxon>Hypocreales</taxon>
        <taxon>Nectriaceae</taxon>
        <taxon>Fusarium</taxon>
        <taxon>Fusarium lateritium species complex</taxon>
    </lineage>
</organism>
<feature type="compositionally biased region" description="Low complexity" evidence="1">
    <location>
        <begin position="133"/>
        <end position="168"/>
    </location>
</feature>
<protein>
    <recommendedName>
        <fullName evidence="5">Extracellular membrane protein CFEM domain-containing protein</fullName>
    </recommendedName>
</protein>
<sequence>MPSPISFLSTMILGHMIQGISGQITITNDSSDSKNCPGVLQNGGNDDGYCCVGGELDLSTCEGWPICTGSSWEAKTVSCATKILVTAKDYDARIESASSKYLQDNEATTTADSAPSTTTISDSDDDDGNESGATASATSTEDNSTTDDSTTASSTGAISAEGTSSGASPSETNSASSIKMTSLVGGVVGSAIAIWMAI</sequence>
<evidence type="ECO:0008006" key="5">
    <source>
        <dbReference type="Google" id="ProtNLM"/>
    </source>
</evidence>
<dbReference type="AlphaFoldDB" id="A0A8H4U2S4"/>
<evidence type="ECO:0000313" key="3">
    <source>
        <dbReference type="EMBL" id="KAF4968741.1"/>
    </source>
</evidence>